<protein>
    <recommendedName>
        <fullName evidence="1">SnoaL-like domain-containing protein</fullName>
    </recommendedName>
</protein>
<dbReference type="EMBL" id="BOQL01000061">
    <property type="protein sequence ID" value="GIM76340.1"/>
    <property type="molecule type" value="Genomic_DNA"/>
</dbReference>
<keyword evidence="3" id="KW-1185">Reference proteome</keyword>
<proteinExistence type="predicted"/>
<comment type="caution">
    <text evidence="2">The sequence shown here is derived from an EMBL/GenBank/DDBJ whole genome shotgun (WGS) entry which is preliminary data.</text>
</comment>
<dbReference type="Gene3D" id="3.10.450.50">
    <property type="match status" value="1"/>
</dbReference>
<dbReference type="Pfam" id="PF13474">
    <property type="entry name" value="SnoaL_3"/>
    <property type="match status" value="1"/>
</dbReference>
<dbReference type="Proteomes" id="UP000681340">
    <property type="component" value="Unassembled WGS sequence"/>
</dbReference>
<dbReference type="RefSeq" id="WP_212992894.1">
    <property type="nucleotide sequence ID" value="NZ_BAABEA010000055.1"/>
</dbReference>
<sequence>MDTAEIRRVVLERAAAVAAKDAKAMVAHNAPAMIEYNLAPPLRQPSAGDDPAPVEKWLATFQGPMSMEIHDLEVTAEGSVAFCTSLNRLTATPVGQPESFSLWFRVTLGLRKTDGRWLVVHEHESVPFEMDGSMRASVALQP</sequence>
<dbReference type="AlphaFoldDB" id="A0A919SQ97"/>
<dbReference type="InterPro" id="IPR032710">
    <property type="entry name" value="NTF2-like_dom_sf"/>
</dbReference>
<gene>
    <name evidence="2" type="ORF">Aau02nite_70420</name>
</gene>
<feature type="domain" description="SnoaL-like" evidence="1">
    <location>
        <begin position="7"/>
        <end position="128"/>
    </location>
</feature>
<evidence type="ECO:0000313" key="3">
    <source>
        <dbReference type="Proteomes" id="UP000681340"/>
    </source>
</evidence>
<reference evidence="2" key="1">
    <citation type="submission" date="2021-03" db="EMBL/GenBank/DDBJ databases">
        <title>Whole genome shotgun sequence of Actinoplanes auranticolor NBRC 12245.</title>
        <authorList>
            <person name="Komaki H."/>
            <person name="Tamura T."/>
        </authorList>
    </citation>
    <scope>NUCLEOTIDE SEQUENCE</scope>
    <source>
        <strain evidence="2">NBRC 12245</strain>
    </source>
</reference>
<evidence type="ECO:0000313" key="2">
    <source>
        <dbReference type="EMBL" id="GIM76340.1"/>
    </source>
</evidence>
<organism evidence="2 3">
    <name type="scientific">Actinoplanes auranticolor</name>
    <dbReference type="NCBI Taxonomy" id="47988"/>
    <lineage>
        <taxon>Bacteria</taxon>
        <taxon>Bacillati</taxon>
        <taxon>Actinomycetota</taxon>
        <taxon>Actinomycetes</taxon>
        <taxon>Micromonosporales</taxon>
        <taxon>Micromonosporaceae</taxon>
        <taxon>Actinoplanes</taxon>
    </lineage>
</organism>
<dbReference type="InterPro" id="IPR037401">
    <property type="entry name" value="SnoaL-like"/>
</dbReference>
<name>A0A919SQ97_9ACTN</name>
<evidence type="ECO:0000259" key="1">
    <source>
        <dbReference type="Pfam" id="PF13474"/>
    </source>
</evidence>
<accession>A0A919SQ97</accession>
<dbReference type="SUPFAM" id="SSF54427">
    <property type="entry name" value="NTF2-like"/>
    <property type="match status" value="1"/>
</dbReference>